<gene>
    <name evidence="1" type="ORF">BK664_07520</name>
</gene>
<evidence type="ECO:0000313" key="1">
    <source>
        <dbReference type="EMBL" id="RON40399.1"/>
    </source>
</evidence>
<reference evidence="1 2" key="1">
    <citation type="submission" date="2016-10" db="EMBL/GenBank/DDBJ databases">
        <title>Comparative genome analysis of multiple Pseudomonas spp. focuses on biocontrol and plant growth promoting traits.</title>
        <authorList>
            <person name="Tao X.-Y."/>
            <person name="Taylor C.G."/>
        </authorList>
    </citation>
    <scope>NUCLEOTIDE SEQUENCE [LARGE SCALE GENOMIC DNA]</scope>
    <source>
        <strain evidence="1 2">38D4</strain>
    </source>
</reference>
<sequence>MSGYLLSEEHFTALKEYIGFLNDLPVALEEIGRFSGIYRNQGHQLLTPPNAQSLADAALGNKLAWQALMQTISSLGESSAGVLKDSRRFIDEFRHFTQGDGARRKTINSIDPQRFTLTKSPVWAAQPARDVIDLMRELCRRLYRCASLINAFQRALTTIGASVHGIFVRFIDSLSLPLCSCDGPIPKIEAYYAIGKIGLPNLQYQPGKAYSQNERMEFARDHLAHLRRIRIKTSTAVDCLNDFCHVWQKLLTHAQVQLQNNHLSSSWSRSNRLLTFVDDPLNNVKDMSDRLIRMSRKFQA</sequence>
<evidence type="ECO:0000313" key="2">
    <source>
        <dbReference type="Proteomes" id="UP000286351"/>
    </source>
</evidence>
<name>A0A423JRU8_9PSED</name>
<dbReference type="RefSeq" id="WP_148058161.1">
    <property type="nucleotide sequence ID" value="NZ_MOBO01000006.1"/>
</dbReference>
<proteinExistence type="predicted"/>
<accession>A0A423JRU8</accession>
<dbReference type="Proteomes" id="UP000286351">
    <property type="component" value="Unassembled WGS sequence"/>
</dbReference>
<dbReference type="AlphaFoldDB" id="A0A423JRU8"/>
<comment type="caution">
    <text evidence="1">The sequence shown here is derived from an EMBL/GenBank/DDBJ whole genome shotgun (WGS) entry which is preliminary data.</text>
</comment>
<organism evidence="1 2">
    <name type="scientific">Pseudomonas brassicacearum</name>
    <dbReference type="NCBI Taxonomy" id="930166"/>
    <lineage>
        <taxon>Bacteria</taxon>
        <taxon>Pseudomonadati</taxon>
        <taxon>Pseudomonadota</taxon>
        <taxon>Gammaproteobacteria</taxon>
        <taxon>Pseudomonadales</taxon>
        <taxon>Pseudomonadaceae</taxon>
        <taxon>Pseudomonas</taxon>
    </lineage>
</organism>
<dbReference type="EMBL" id="MOBO01000006">
    <property type="protein sequence ID" value="RON40399.1"/>
    <property type="molecule type" value="Genomic_DNA"/>
</dbReference>
<protein>
    <submittedName>
        <fullName evidence="1">Uncharacterized protein</fullName>
    </submittedName>
</protein>